<keyword evidence="2" id="KW-0964">Secreted</keyword>
<dbReference type="Gene3D" id="3.60.21.10">
    <property type="match status" value="1"/>
</dbReference>
<dbReference type="GO" id="GO:0046872">
    <property type="term" value="F:metal ion binding"/>
    <property type="evidence" value="ECO:0007669"/>
    <property type="project" value="InterPro"/>
</dbReference>
<name>A0A7J7P8P9_9MAGN</name>
<dbReference type="SUPFAM" id="SSF56300">
    <property type="entry name" value="Metallo-dependent phosphatases"/>
    <property type="match status" value="1"/>
</dbReference>
<dbReference type="PANTHER" id="PTHR45778">
    <property type="entry name" value="PURPLE ACID PHOSPHATASE-RELATED"/>
    <property type="match status" value="1"/>
</dbReference>
<dbReference type="Pfam" id="PF17808">
    <property type="entry name" value="fn3_PAP"/>
    <property type="match status" value="1"/>
</dbReference>
<reference evidence="6 7" key="1">
    <citation type="journal article" date="2020" name="IScience">
        <title>Genome Sequencing of the Endangered Kingdonia uniflora (Circaeasteraceae, Ranunculales) Reveals Potential Mechanisms of Evolutionary Specialization.</title>
        <authorList>
            <person name="Sun Y."/>
            <person name="Deng T."/>
            <person name="Zhang A."/>
            <person name="Moore M.J."/>
            <person name="Landis J.B."/>
            <person name="Lin N."/>
            <person name="Zhang H."/>
            <person name="Zhang X."/>
            <person name="Huang J."/>
            <person name="Zhang X."/>
            <person name="Sun H."/>
            <person name="Wang H."/>
        </authorList>
    </citation>
    <scope>NUCLEOTIDE SEQUENCE [LARGE SCALE GENOMIC DNA]</scope>
    <source>
        <strain evidence="6">TB1705</strain>
        <tissue evidence="6">Leaf</tissue>
    </source>
</reference>
<dbReference type="InterPro" id="IPR008963">
    <property type="entry name" value="Purple_acid_Pase-like_N"/>
</dbReference>
<keyword evidence="7" id="KW-1185">Reference proteome</keyword>
<dbReference type="GO" id="GO:0003993">
    <property type="term" value="F:acid phosphatase activity"/>
    <property type="evidence" value="ECO:0007669"/>
    <property type="project" value="InterPro"/>
</dbReference>
<evidence type="ECO:0000256" key="1">
    <source>
        <dbReference type="ARBA" id="ARBA00004613"/>
    </source>
</evidence>
<protein>
    <recommendedName>
        <fullName evidence="8">Purple acid phosphatase</fullName>
    </recommendedName>
</protein>
<evidence type="ECO:0008006" key="8">
    <source>
        <dbReference type="Google" id="ProtNLM"/>
    </source>
</evidence>
<evidence type="ECO:0000256" key="3">
    <source>
        <dbReference type="ARBA" id="ARBA00022729"/>
    </source>
</evidence>
<evidence type="ECO:0000313" key="7">
    <source>
        <dbReference type="Proteomes" id="UP000541444"/>
    </source>
</evidence>
<sequence length="428" mass="47359">MSSSSSSCSIFSKFFLGFYILLILFGSSSALWSSLPSVVSSLPFRTLNRRSLLPCPDPNPYIQVNISSDSELKDDDQVTVTVSGVLFPADSDWVAMVSPAHSDVTNCPLSAWLYKQTGDLSDLPLLCHYPVKAQYMSNDPDYLDCKKKECQKYEAGVCVVHTCSGSVTFHVVNIRTDIGFLFFADGFDTPCILGRSRSVSFANPNSPLYGHLSSVDSTGTSMKLTWVSGDKEPQEIQYGDGKSQASTVTTFTQDDMCSSGSIKSPAADFGWHDPGYIHSAVMTELEPSRTYSYKYGRDYMDSGSVYTLGDSGGECGVAYETYFPMPTPGKDKPWYSIEQASIHFTVISTEHDWSENSEQYEWMKKDLESVDRSRTPWVIFTGHRPMYSSLKGGFPASVDPKFAEAVEPLLVDNEVTVYLSYISNKVFG</sequence>
<dbReference type="Pfam" id="PF16656">
    <property type="entry name" value="Pur_ac_phosph_N"/>
    <property type="match status" value="1"/>
</dbReference>
<proteinExistence type="predicted"/>
<feature type="domain" description="Purple acid phosphatase N-terminal" evidence="4">
    <location>
        <begin position="209"/>
        <end position="298"/>
    </location>
</feature>
<keyword evidence="3" id="KW-0732">Signal</keyword>
<gene>
    <name evidence="6" type="ORF">GIB67_038098</name>
</gene>
<dbReference type="GO" id="GO:0005576">
    <property type="term" value="C:extracellular region"/>
    <property type="evidence" value="ECO:0007669"/>
    <property type="project" value="UniProtKB-SubCell"/>
</dbReference>
<evidence type="ECO:0000259" key="4">
    <source>
        <dbReference type="Pfam" id="PF16656"/>
    </source>
</evidence>
<comment type="subcellular location">
    <subcellularLocation>
        <location evidence="1">Secreted</location>
    </subcellularLocation>
</comment>
<comment type="caution">
    <text evidence="6">The sequence shown here is derived from an EMBL/GenBank/DDBJ whole genome shotgun (WGS) entry which is preliminary data.</text>
</comment>
<evidence type="ECO:0000256" key="2">
    <source>
        <dbReference type="ARBA" id="ARBA00022525"/>
    </source>
</evidence>
<dbReference type="InterPro" id="IPR015914">
    <property type="entry name" value="PAPs_N"/>
</dbReference>
<dbReference type="PANTHER" id="PTHR45778:SF3">
    <property type="entry name" value="PURPLE ACID PHOSPHATASE"/>
    <property type="match status" value="1"/>
</dbReference>
<dbReference type="OrthoDB" id="45007at2759"/>
<dbReference type="InterPro" id="IPR040974">
    <property type="entry name" value="Fn3_PAP"/>
</dbReference>
<evidence type="ECO:0000259" key="5">
    <source>
        <dbReference type="Pfam" id="PF17808"/>
    </source>
</evidence>
<evidence type="ECO:0000313" key="6">
    <source>
        <dbReference type="EMBL" id="KAF6175524.1"/>
    </source>
</evidence>
<feature type="domain" description="Purple acid phosphatase Fn3-like" evidence="5">
    <location>
        <begin position="71"/>
        <end position="203"/>
    </location>
</feature>
<accession>A0A7J7P8P9</accession>
<dbReference type="SUPFAM" id="SSF49363">
    <property type="entry name" value="Purple acid phosphatase, N-terminal domain"/>
    <property type="match status" value="1"/>
</dbReference>
<dbReference type="InterPro" id="IPR029052">
    <property type="entry name" value="Metallo-depent_PP-like"/>
</dbReference>
<dbReference type="Proteomes" id="UP000541444">
    <property type="component" value="Unassembled WGS sequence"/>
</dbReference>
<dbReference type="AlphaFoldDB" id="A0A7J7P8P9"/>
<organism evidence="6 7">
    <name type="scientific">Kingdonia uniflora</name>
    <dbReference type="NCBI Taxonomy" id="39325"/>
    <lineage>
        <taxon>Eukaryota</taxon>
        <taxon>Viridiplantae</taxon>
        <taxon>Streptophyta</taxon>
        <taxon>Embryophyta</taxon>
        <taxon>Tracheophyta</taxon>
        <taxon>Spermatophyta</taxon>
        <taxon>Magnoliopsida</taxon>
        <taxon>Ranunculales</taxon>
        <taxon>Circaeasteraceae</taxon>
        <taxon>Kingdonia</taxon>
    </lineage>
</organism>
<dbReference type="EMBL" id="JACGCM010000178">
    <property type="protein sequence ID" value="KAF6175524.1"/>
    <property type="molecule type" value="Genomic_DNA"/>
</dbReference>